<evidence type="ECO:0000259" key="8">
    <source>
        <dbReference type="SMART" id="SM00737"/>
    </source>
</evidence>
<dbReference type="SMART" id="SM00737">
    <property type="entry name" value="ML"/>
    <property type="match status" value="1"/>
</dbReference>
<keyword evidence="6" id="KW-0445">Lipid transport</keyword>
<keyword evidence="5 7" id="KW-0732">Signal</keyword>
<dbReference type="Pfam" id="PF02221">
    <property type="entry name" value="E1_DerP2_DerF2"/>
    <property type="match status" value="1"/>
</dbReference>
<reference evidence="9" key="1">
    <citation type="submission" date="2012-05" db="EMBL/GenBank/DDBJ databases">
        <authorList>
            <person name="Krishnakumar V."/>
            <person name="Cheung F."/>
            <person name="Xiao Y."/>
            <person name="Chan A."/>
            <person name="Moskal W.A."/>
            <person name="Town C.D."/>
        </authorList>
    </citation>
    <scope>NUCLEOTIDE SEQUENCE</scope>
</reference>
<accession>I3SNQ8</accession>
<dbReference type="InterPro" id="IPR033917">
    <property type="entry name" value="ML_PG-PI_TP"/>
</dbReference>
<dbReference type="PANTHER" id="PTHR11306:SF0">
    <property type="entry name" value="PHOSPHATIDYLGLYCEROL_PHOSPHATIDYLINOSITOL TRANSFER PROTEIN"/>
    <property type="match status" value="1"/>
</dbReference>
<protein>
    <recommendedName>
        <fullName evidence="8">MD-2-related lipid-recognition domain-containing protein</fullName>
    </recommendedName>
</protein>
<dbReference type="GO" id="GO:0032934">
    <property type="term" value="F:sterol binding"/>
    <property type="evidence" value="ECO:0007669"/>
    <property type="project" value="InterPro"/>
</dbReference>
<evidence type="ECO:0000256" key="5">
    <source>
        <dbReference type="ARBA" id="ARBA00022729"/>
    </source>
</evidence>
<comment type="function">
    <text evidence="1">Catalyzes the intermembrane transfer of phosphatidylglycerol and phosphatidylinositol.</text>
</comment>
<dbReference type="AlphaFoldDB" id="I3SNQ8"/>
<dbReference type="Gene3D" id="2.60.40.770">
    <property type="match status" value="1"/>
</dbReference>
<evidence type="ECO:0000256" key="6">
    <source>
        <dbReference type="ARBA" id="ARBA00023055"/>
    </source>
</evidence>
<dbReference type="InterPro" id="IPR039670">
    <property type="entry name" value="NPC2-like"/>
</dbReference>
<evidence type="ECO:0000256" key="2">
    <source>
        <dbReference type="ARBA" id="ARBA00006370"/>
    </source>
</evidence>
<name>I3SNQ8_MEDTR</name>
<dbReference type="InterPro" id="IPR003172">
    <property type="entry name" value="ML_dom"/>
</dbReference>
<comment type="subunit">
    <text evidence="3">Monomer.</text>
</comment>
<feature type="chain" id="PRO_5003678913" description="MD-2-related lipid-recognition domain-containing protein" evidence="7">
    <location>
        <begin position="28"/>
        <end position="156"/>
    </location>
</feature>
<feature type="domain" description="MD-2-related lipid-recognition" evidence="8">
    <location>
        <begin position="30"/>
        <end position="145"/>
    </location>
</feature>
<sequence length="156" mass="17234">MEKIITSKLFFFFFFSTLFFLQAFTDATDVHYCGKKDSYDVQVKGVQISPDPVARGQPATFTISANTSQALSEGKLVVDVSYFGWHVYSETHDLCGESSCPISVGDFVIAHSQVLPAYTPPGSYSLKMKLYDGNNNELTCIKFGFDVGFFSSVADI</sequence>
<dbReference type="SUPFAM" id="SSF81296">
    <property type="entry name" value="E set domains"/>
    <property type="match status" value="1"/>
</dbReference>
<comment type="similarity">
    <text evidence="2">Belongs to the NPC2 family.</text>
</comment>
<proteinExistence type="evidence at transcript level"/>
<dbReference type="PANTHER" id="PTHR11306">
    <property type="entry name" value="NIEMANN PICK TYPE C2 PROTEIN NPC2-RELATED"/>
    <property type="match status" value="1"/>
</dbReference>
<evidence type="ECO:0000256" key="7">
    <source>
        <dbReference type="SAM" id="SignalP"/>
    </source>
</evidence>
<dbReference type="ExpressionAtlas" id="I3SNQ8">
    <property type="expression patterns" value="differential"/>
</dbReference>
<evidence type="ECO:0000256" key="1">
    <source>
        <dbReference type="ARBA" id="ARBA00002053"/>
    </source>
</evidence>
<evidence type="ECO:0000313" key="9">
    <source>
        <dbReference type="EMBL" id="AFK41900.1"/>
    </source>
</evidence>
<organism evidence="9">
    <name type="scientific">Medicago truncatula</name>
    <name type="common">Barrel medic</name>
    <name type="synonym">Medicago tribuloides</name>
    <dbReference type="NCBI Taxonomy" id="3880"/>
    <lineage>
        <taxon>Eukaryota</taxon>
        <taxon>Viridiplantae</taxon>
        <taxon>Streptophyta</taxon>
        <taxon>Embryophyta</taxon>
        <taxon>Tracheophyta</taxon>
        <taxon>Spermatophyta</taxon>
        <taxon>Magnoliopsida</taxon>
        <taxon>eudicotyledons</taxon>
        <taxon>Gunneridae</taxon>
        <taxon>Pentapetalae</taxon>
        <taxon>rosids</taxon>
        <taxon>fabids</taxon>
        <taxon>Fabales</taxon>
        <taxon>Fabaceae</taxon>
        <taxon>Papilionoideae</taxon>
        <taxon>50 kb inversion clade</taxon>
        <taxon>NPAAA clade</taxon>
        <taxon>Hologalegina</taxon>
        <taxon>IRL clade</taxon>
        <taxon>Trifolieae</taxon>
        <taxon>Medicago</taxon>
    </lineage>
</organism>
<dbReference type="EMBL" id="BT142106">
    <property type="protein sequence ID" value="AFK41900.1"/>
    <property type="molecule type" value="mRNA"/>
</dbReference>
<keyword evidence="4" id="KW-0813">Transport</keyword>
<evidence type="ECO:0000256" key="3">
    <source>
        <dbReference type="ARBA" id="ARBA00011245"/>
    </source>
</evidence>
<dbReference type="InterPro" id="IPR014756">
    <property type="entry name" value="Ig_E-set"/>
</dbReference>
<evidence type="ECO:0000256" key="4">
    <source>
        <dbReference type="ARBA" id="ARBA00022448"/>
    </source>
</evidence>
<dbReference type="GO" id="GO:0032366">
    <property type="term" value="P:intracellular sterol transport"/>
    <property type="evidence" value="ECO:0007669"/>
    <property type="project" value="InterPro"/>
</dbReference>
<feature type="signal peptide" evidence="7">
    <location>
        <begin position="1"/>
        <end position="27"/>
    </location>
</feature>
<dbReference type="CDD" id="cd00917">
    <property type="entry name" value="PG-PI_TP"/>
    <property type="match status" value="1"/>
</dbReference>
<dbReference type="FunFam" id="2.60.40.770:FF:000002">
    <property type="entry name" value="putative phosphatidylglycerol/phosphatidylinositol transfer protein DDB_G0282179"/>
    <property type="match status" value="1"/>
</dbReference>